<protein>
    <submittedName>
        <fullName evidence="1">Uncharacterized protein</fullName>
    </submittedName>
</protein>
<gene>
    <name evidence="1" type="ORF">Bca52824_023225</name>
</gene>
<evidence type="ECO:0000313" key="1">
    <source>
        <dbReference type="EMBL" id="KAG2311668.1"/>
    </source>
</evidence>
<organism evidence="1 2">
    <name type="scientific">Brassica carinata</name>
    <name type="common">Ethiopian mustard</name>
    <name type="synonym">Abyssinian cabbage</name>
    <dbReference type="NCBI Taxonomy" id="52824"/>
    <lineage>
        <taxon>Eukaryota</taxon>
        <taxon>Viridiplantae</taxon>
        <taxon>Streptophyta</taxon>
        <taxon>Embryophyta</taxon>
        <taxon>Tracheophyta</taxon>
        <taxon>Spermatophyta</taxon>
        <taxon>Magnoliopsida</taxon>
        <taxon>eudicotyledons</taxon>
        <taxon>Gunneridae</taxon>
        <taxon>Pentapetalae</taxon>
        <taxon>rosids</taxon>
        <taxon>malvids</taxon>
        <taxon>Brassicales</taxon>
        <taxon>Brassicaceae</taxon>
        <taxon>Brassiceae</taxon>
        <taxon>Brassica</taxon>
    </lineage>
</organism>
<name>A0A8X7VI86_BRACI</name>
<comment type="caution">
    <text evidence="1">The sequence shown here is derived from an EMBL/GenBank/DDBJ whole genome shotgun (WGS) entry which is preliminary data.</text>
</comment>
<dbReference type="Proteomes" id="UP000886595">
    <property type="component" value="Unassembled WGS sequence"/>
</dbReference>
<proteinExistence type="predicted"/>
<keyword evidence="2" id="KW-1185">Reference proteome</keyword>
<sequence length="77" mass="8668">MTKAALMLATMNVHRQLTFRHLSKDLPTLMPKDTVLNVLKILVGEILINMVVRGEVTTFKGFEEISSIIITEMVINV</sequence>
<dbReference type="EMBL" id="JAAMPC010000005">
    <property type="protein sequence ID" value="KAG2311668.1"/>
    <property type="molecule type" value="Genomic_DNA"/>
</dbReference>
<accession>A0A8X7VI86</accession>
<reference evidence="1 2" key="1">
    <citation type="submission" date="2020-02" db="EMBL/GenBank/DDBJ databases">
        <authorList>
            <person name="Ma Q."/>
            <person name="Huang Y."/>
            <person name="Song X."/>
            <person name="Pei D."/>
        </authorList>
    </citation>
    <scope>NUCLEOTIDE SEQUENCE [LARGE SCALE GENOMIC DNA]</scope>
    <source>
        <strain evidence="1">Sxm20200214</strain>
        <tissue evidence="1">Leaf</tissue>
    </source>
</reference>
<evidence type="ECO:0000313" key="2">
    <source>
        <dbReference type="Proteomes" id="UP000886595"/>
    </source>
</evidence>
<dbReference type="AlphaFoldDB" id="A0A8X7VI86"/>